<organism evidence="2 3">
    <name type="scientific">Romanomermis culicivorax</name>
    <name type="common">Nematode worm</name>
    <dbReference type="NCBI Taxonomy" id="13658"/>
    <lineage>
        <taxon>Eukaryota</taxon>
        <taxon>Metazoa</taxon>
        <taxon>Ecdysozoa</taxon>
        <taxon>Nematoda</taxon>
        <taxon>Enoplea</taxon>
        <taxon>Dorylaimia</taxon>
        <taxon>Mermithida</taxon>
        <taxon>Mermithoidea</taxon>
        <taxon>Mermithidae</taxon>
        <taxon>Romanomermis</taxon>
    </lineage>
</organism>
<dbReference type="WBParaSite" id="nRc.2.0.1.t32462-RA">
    <property type="protein sequence ID" value="nRc.2.0.1.t32462-RA"/>
    <property type="gene ID" value="nRc.2.0.1.g32462"/>
</dbReference>
<evidence type="ECO:0000313" key="2">
    <source>
        <dbReference type="Proteomes" id="UP000887565"/>
    </source>
</evidence>
<reference evidence="3" key="1">
    <citation type="submission" date="2022-11" db="UniProtKB">
        <authorList>
            <consortium name="WormBaseParasite"/>
        </authorList>
    </citation>
    <scope>IDENTIFICATION</scope>
</reference>
<dbReference type="AlphaFoldDB" id="A0A915K0Z3"/>
<dbReference type="Pfam" id="PF01569">
    <property type="entry name" value="PAP2"/>
    <property type="match status" value="1"/>
</dbReference>
<dbReference type="Gene3D" id="1.20.144.10">
    <property type="entry name" value="Phosphatidic acid phosphatase type 2/haloperoxidase"/>
    <property type="match status" value="1"/>
</dbReference>
<name>A0A915K0Z3_ROMCU</name>
<dbReference type="InterPro" id="IPR000326">
    <property type="entry name" value="PAP2/HPO"/>
</dbReference>
<proteinExistence type="predicted"/>
<dbReference type="InterPro" id="IPR036938">
    <property type="entry name" value="PAP2/HPO_sf"/>
</dbReference>
<dbReference type="Proteomes" id="UP000887565">
    <property type="component" value="Unplaced"/>
</dbReference>
<dbReference type="SUPFAM" id="SSF48317">
    <property type="entry name" value="Acid phosphatase/Vanadium-dependent haloperoxidase"/>
    <property type="match status" value="1"/>
</dbReference>
<feature type="domain" description="Phosphatidic acid phosphatase type 2/haloperoxidase" evidence="1">
    <location>
        <begin position="36"/>
        <end position="83"/>
    </location>
</feature>
<sequence>MDLTLKFCAKQNRRAVLYANLKSDEFKSLTMLLMKYGAQVTIITAASCVSLSRITDNAHHWSDVLVGTIAGVLEATTFVTVRTDKEEIYGSRENCEFGLGSTGKTSKN</sequence>
<accession>A0A915K0Z3</accession>
<keyword evidence="2" id="KW-1185">Reference proteome</keyword>
<evidence type="ECO:0000259" key="1">
    <source>
        <dbReference type="Pfam" id="PF01569"/>
    </source>
</evidence>
<evidence type="ECO:0000313" key="3">
    <source>
        <dbReference type="WBParaSite" id="nRc.2.0.1.t32462-RA"/>
    </source>
</evidence>
<protein>
    <submittedName>
        <fullName evidence="3">Phosphatidic acid phosphatase type 2/haloperoxidase domain-containing protein</fullName>
    </submittedName>
</protein>